<accession>A0ABM9HFQ8</accession>
<evidence type="ECO:0000256" key="1">
    <source>
        <dbReference type="SAM" id="Phobius"/>
    </source>
</evidence>
<evidence type="ECO:0008006" key="4">
    <source>
        <dbReference type="Google" id="ProtNLM"/>
    </source>
</evidence>
<dbReference type="Proteomes" id="UP001157733">
    <property type="component" value="Chromosome"/>
</dbReference>
<sequence length="86" mass="9449">MAIQCTHCDNFIQKGVTVCPICGAGMSPDRETTPDVETGNPLQAGWSNLVRNYRGLFALNSTEALFFKIIVGLLIVMFGFTLFLSF</sequence>
<name>A0ABM9HFQ8_9BACT</name>
<proteinExistence type="predicted"/>
<keyword evidence="1" id="KW-1133">Transmembrane helix</keyword>
<reference evidence="2 3" key="1">
    <citation type="submission" date="2022-09" db="EMBL/GenBank/DDBJ databases">
        <authorList>
            <person name="Kop L."/>
        </authorList>
    </citation>
    <scope>NUCLEOTIDE SEQUENCE [LARGE SCALE GENOMIC DNA]</scope>
    <source>
        <strain evidence="2 3">347</strain>
    </source>
</reference>
<keyword evidence="1" id="KW-0812">Transmembrane</keyword>
<keyword evidence="1" id="KW-0472">Membrane</keyword>
<dbReference type="EMBL" id="OX336137">
    <property type="protein sequence ID" value="CAI2719064.1"/>
    <property type="molecule type" value="Genomic_DNA"/>
</dbReference>
<evidence type="ECO:0000313" key="3">
    <source>
        <dbReference type="Proteomes" id="UP001157733"/>
    </source>
</evidence>
<keyword evidence="3" id="KW-1185">Reference proteome</keyword>
<evidence type="ECO:0000313" key="2">
    <source>
        <dbReference type="EMBL" id="CAI2719064.1"/>
    </source>
</evidence>
<protein>
    <recommendedName>
        <fullName evidence="4">Zinc ribbon domain-containing protein</fullName>
    </recommendedName>
</protein>
<feature type="transmembrane region" description="Helical" evidence="1">
    <location>
        <begin position="65"/>
        <end position="84"/>
    </location>
</feature>
<gene>
    <name evidence="2" type="ORF">NSPWAT_2208</name>
</gene>
<organism evidence="2 3">
    <name type="scientific">Nitrospina watsonii</name>
    <dbReference type="NCBI Taxonomy" id="1323948"/>
    <lineage>
        <taxon>Bacteria</taxon>
        <taxon>Pseudomonadati</taxon>
        <taxon>Nitrospinota/Tectimicrobiota group</taxon>
        <taxon>Nitrospinota</taxon>
        <taxon>Nitrospinia</taxon>
        <taxon>Nitrospinales</taxon>
        <taxon>Nitrospinaceae</taxon>
        <taxon>Nitrospina</taxon>
    </lineage>
</organism>